<reference evidence="1 2" key="1">
    <citation type="submission" date="2021-06" db="EMBL/GenBank/DDBJ databases">
        <title>Caerostris extrusa draft genome.</title>
        <authorList>
            <person name="Kono N."/>
            <person name="Arakawa K."/>
        </authorList>
    </citation>
    <scope>NUCLEOTIDE SEQUENCE [LARGE SCALE GENOMIC DNA]</scope>
</reference>
<dbReference type="AlphaFoldDB" id="A0AAV4PP92"/>
<protein>
    <submittedName>
        <fullName evidence="1">Uncharacterized protein</fullName>
    </submittedName>
</protein>
<evidence type="ECO:0000313" key="1">
    <source>
        <dbReference type="EMBL" id="GIX97047.1"/>
    </source>
</evidence>
<gene>
    <name evidence="1" type="ORF">CEXT_488571</name>
</gene>
<sequence length="99" mass="11076">MPFSGRQPSHLSTKMYVELHSVLISQPVLATMSSSLTSHARLKGRILLFSDAYSSKTTKYESLIPLYQAQGLSATIVPFIVGALGSWCPWNDKFRMLHF</sequence>
<name>A0AAV4PP92_CAEEX</name>
<keyword evidence="2" id="KW-1185">Reference proteome</keyword>
<comment type="caution">
    <text evidence="1">The sequence shown here is derived from an EMBL/GenBank/DDBJ whole genome shotgun (WGS) entry which is preliminary data.</text>
</comment>
<organism evidence="1 2">
    <name type="scientific">Caerostris extrusa</name>
    <name type="common">Bark spider</name>
    <name type="synonym">Caerostris bankana</name>
    <dbReference type="NCBI Taxonomy" id="172846"/>
    <lineage>
        <taxon>Eukaryota</taxon>
        <taxon>Metazoa</taxon>
        <taxon>Ecdysozoa</taxon>
        <taxon>Arthropoda</taxon>
        <taxon>Chelicerata</taxon>
        <taxon>Arachnida</taxon>
        <taxon>Araneae</taxon>
        <taxon>Araneomorphae</taxon>
        <taxon>Entelegynae</taxon>
        <taxon>Araneoidea</taxon>
        <taxon>Araneidae</taxon>
        <taxon>Caerostris</taxon>
    </lineage>
</organism>
<accession>A0AAV4PP92</accession>
<dbReference type="Proteomes" id="UP001054945">
    <property type="component" value="Unassembled WGS sequence"/>
</dbReference>
<proteinExistence type="predicted"/>
<evidence type="ECO:0000313" key="2">
    <source>
        <dbReference type="Proteomes" id="UP001054945"/>
    </source>
</evidence>
<dbReference type="EMBL" id="BPLR01004734">
    <property type="protein sequence ID" value="GIX97047.1"/>
    <property type="molecule type" value="Genomic_DNA"/>
</dbReference>